<dbReference type="Proteomes" id="UP000829194">
    <property type="component" value="Chromosome"/>
</dbReference>
<dbReference type="Gene3D" id="3.40.50.200">
    <property type="entry name" value="Peptidase S8/S53 domain"/>
    <property type="match status" value="1"/>
</dbReference>
<reference evidence="8 9" key="1">
    <citation type="submission" date="2022-03" db="EMBL/GenBank/DDBJ databases">
        <title>Complete genome sequence of Lysobacter capsici VKM B-2533 and Lysobacter gummosus 10.1.1, promising sources of lytic agents.</title>
        <authorList>
            <person name="Tarlachkov S.V."/>
            <person name="Kudryakova I.V."/>
            <person name="Afoshin A.S."/>
            <person name="Leontyevskaya E.A."/>
            <person name="Leontyevskaya N.V."/>
        </authorList>
    </citation>
    <scope>NUCLEOTIDE SEQUENCE [LARGE SCALE GENOMIC DNA]</scope>
    <source>
        <strain evidence="8 9">10.1.1</strain>
    </source>
</reference>
<evidence type="ECO:0000313" key="8">
    <source>
        <dbReference type="EMBL" id="UNP28855.1"/>
    </source>
</evidence>
<evidence type="ECO:0000259" key="7">
    <source>
        <dbReference type="Pfam" id="PF00082"/>
    </source>
</evidence>
<comment type="similarity">
    <text evidence="1 5">Belongs to the peptidase S8 family.</text>
</comment>
<evidence type="ECO:0000256" key="5">
    <source>
        <dbReference type="PROSITE-ProRule" id="PRU01240"/>
    </source>
</evidence>
<dbReference type="InterPro" id="IPR000209">
    <property type="entry name" value="Peptidase_S8/S53_dom"/>
</dbReference>
<evidence type="ECO:0000256" key="1">
    <source>
        <dbReference type="ARBA" id="ARBA00011073"/>
    </source>
</evidence>
<keyword evidence="9" id="KW-1185">Reference proteome</keyword>
<dbReference type="SUPFAM" id="SSF52743">
    <property type="entry name" value="Subtilisin-like"/>
    <property type="match status" value="1"/>
</dbReference>
<dbReference type="EMBL" id="CP093547">
    <property type="protein sequence ID" value="UNP28855.1"/>
    <property type="molecule type" value="Genomic_DNA"/>
</dbReference>
<keyword evidence="3" id="KW-0378">Hydrolase</keyword>
<proteinExistence type="inferred from homology"/>
<comment type="caution">
    <text evidence="5">Lacks conserved residue(s) required for the propagation of feature annotation.</text>
</comment>
<organism evidence="8 9">
    <name type="scientific">Lysobacter gummosus</name>
    <dbReference type="NCBI Taxonomy" id="262324"/>
    <lineage>
        <taxon>Bacteria</taxon>
        <taxon>Pseudomonadati</taxon>
        <taxon>Pseudomonadota</taxon>
        <taxon>Gammaproteobacteria</taxon>
        <taxon>Lysobacterales</taxon>
        <taxon>Lysobacteraceae</taxon>
        <taxon>Lysobacter</taxon>
    </lineage>
</organism>
<dbReference type="PRINTS" id="PR00723">
    <property type="entry name" value="SUBTILISIN"/>
</dbReference>
<keyword evidence="2" id="KW-0645">Protease</keyword>
<evidence type="ECO:0000313" key="9">
    <source>
        <dbReference type="Proteomes" id="UP000829194"/>
    </source>
</evidence>
<keyword evidence="6" id="KW-0732">Signal</keyword>
<feature type="domain" description="Peptidase S8/S53" evidence="7">
    <location>
        <begin position="207"/>
        <end position="482"/>
    </location>
</feature>
<dbReference type="InterPro" id="IPR050131">
    <property type="entry name" value="Peptidase_S8_subtilisin-like"/>
</dbReference>
<dbReference type="PROSITE" id="PS51892">
    <property type="entry name" value="SUBTILASE"/>
    <property type="match status" value="1"/>
</dbReference>
<evidence type="ECO:0000256" key="6">
    <source>
        <dbReference type="SAM" id="SignalP"/>
    </source>
</evidence>
<evidence type="ECO:0000256" key="3">
    <source>
        <dbReference type="ARBA" id="ARBA00022801"/>
    </source>
</evidence>
<dbReference type="InterPro" id="IPR015500">
    <property type="entry name" value="Peptidase_S8_subtilisin-rel"/>
</dbReference>
<keyword evidence="4" id="KW-0720">Serine protease</keyword>
<dbReference type="InterPro" id="IPR036852">
    <property type="entry name" value="Peptidase_S8/S53_dom_sf"/>
</dbReference>
<protein>
    <submittedName>
        <fullName evidence="8">S8 family serine peptidase</fullName>
    </submittedName>
</protein>
<feature type="chain" id="PRO_5045188845" evidence="6">
    <location>
        <begin position="35"/>
        <end position="508"/>
    </location>
</feature>
<evidence type="ECO:0000256" key="2">
    <source>
        <dbReference type="ARBA" id="ARBA00022670"/>
    </source>
</evidence>
<dbReference type="RefSeq" id="WP_083512699.1">
    <property type="nucleotide sequence ID" value="NZ_CP011131.1"/>
</dbReference>
<sequence length="508" mass="53018">MRSDSHSAPATSRLFRCLLPCIALAAMPAMTAMAATPPATSAAPQSIAHKPGKTVLGRYDSREFIEVKFAQESQVHLQKSGRLASAKFGPLLALDSLTAGTGPIAAVEPLFRADAATLSALSRNAQKDTAQAQPDLSQWYRMRVRPGQDIARAIDELNAMGIVEVAYPAPLPVRAPASPAYHDYQYYKLPAANSGIDIEYARTVAGGNGVGVRVLDIEYSWNTNHEDLSKLRAAGAAINNGTPSDPFSDNNHGTAVMGQLIADDNGIGVTGLVTGATAHFTNAMNTQRGYDPANAVLTAANALRAGDVILIEQQTGGPSNCNGYVPVEWVPSIYDAIVVAVNKGIHVVQAGGNGNQNLDNTACFGAPFPRGRADSGAIIVGAGGPRSTTWCSDSVAERAKQPFSTYGNRVNVQAWGRCVTTSGYGNLYNGGANAFYTKTFSGTSSASPIVASAVVALSGIARQRGITLTPRQMRDLLVNTGTPQTGTGGKIGPLPNLRAAIAQLNAGL</sequence>
<feature type="signal peptide" evidence="6">
    <location>
        <begin position="1"/>
        <end position="34"/>
    </location>
</feature>
<dbReference type="PANTHER" id="PTHR43806:SF11">
    <property type="entry name" value="CEREVISIN-RELATED"/>
    <property type="match status" value="1"/>
</dbReference>
<dbReference type="PANTHER" id="PTHR43806">
    <property type="entry name" value="PEPTIDASE S8"/>
    <property type="match status" value="1"/>
</dbReference>
<evidence type="ECO:0000256" key="4">
    <source>
        <dbReference type="ARBA" id="ARBA00022825"/>
    </source>
</evidence>
<accession>A0ABY3XA54</accession>
<name>A0ABY3XA54_9GAMM</name>
<dbReference type="Pfam" id="PF00082">
    <property type="entry name" value="Peptidase_S8"/>
    <property type="match status" value="1"/>
</dbReference>
<gene>
    <name evidence="8" type="ORF">MOV92_20645</name>
</gene>